<reference evidence="2 3" key="1">
    <citation type="journal article" date="2019" name="Int. J. Syst. Evol. Microbiol.">
        <title>The Global Catalogue of Microorganisms (GCM) 10K type strain sequencing project: providing services to taxonomists for standard genome sequencing and annotation.</title>
        <authorList>
            <consortium name="The Broad Institute Genomics Platform"/>
            <consortium name="The Broad Institute Genome Sequencing Center for Infectious Disease"/>
            <person name="Wu L."/>
            <person name="Ma J."/>
        </authorList>
    </citation>
    <scope>NUCLEOTIDE SEQUENCE [LARGE SCALE GENOMIC DNA]</scope>
    <source>
        <strain evidence="2 3">JCM 10425</strain>
    </source>
</reference>
<sequence>MFGEGVAHRAVIVADPSDVAATTSDTVIAAIDGGDTGAVAMARRTQLARHRIIAALAALASLRATLHQRRPAQAATERFARAADLRSTGIIGRTTTGPIAQEPTRLGSGSRNIRRPSFRYLGIRRPGVHRLEG</sequence>
<evidence type="ECO:0000313" key="2">
    <source>
        <dbReference type="EMBL" id="GAA0272330.1"/>
    </source>
</evidence>
<feature type="region of interest" description="Disordered" evidence="1">
    <location>
        <begin position="91"/>
        <end position="111"/>
    </location>
</feature>
<keyword evidence="3" id="KW-1185">Reference proteome</keyword>
<name>A0ABN0V309_9ACTN</name>
<evidence type="ECO:0000256" key="1">
    <source>
        <dbReference type="SAM" id="MobiDB-lite"/>
    </source>
</evidence>
<evidence type="ECO:0000313" key="3">
    <source>
        <dbReference type="Proteomes" id="UP001500967"/>
    </source>
</evidence>
<accession>A0ABN0V309</accession>
<gene>
    <name evidence="2" type="ORF">GCM10009539_69670</name>
</gene>
<proteinExistence type="predicted"/>
<dbReference type="Proteomes" id="UP001500967">
    <property type="component" value="Unassembled WGS sequence"/>
</dbReference>
<dbReference type="EMBL" id="BAAAGX010000032">
    <property type="protein sequence ID" value="GAA0272330.1"/>
    <property type="molecule type" value="Genomic_DNA"/>
</dbReference>
<protein>
    <submittedName>
        <fullName evidence="2">Uncharacterized protein</fullName>
    </submittedName>
</protein>
<comment type="caution">
    <text evidence="2">The sequence shown here is derived from an EMBL/GenBank/DDBJ whole genome shotgun (WGS) entry which is preliminary data.</text>
</comment>
<organism evidence="2 3">
    <name type="scientific">Cryptosporangium japonicum</name>
    <dbReference type="NCBI Taxonomy" id="80872"/>
    <lineage>
        <taxon>Bacteria</taxon>
        <taxon>Bacillati</taxon>
        <taxon>Actinomycetota</taxon>
        <taxon>Actinomycetes</taxon>
        <taxon>Cryptosporangiales</taxon>
        <taxon>Cryptosporangiaceae</taxon>
        <taxon>Cryptosporangium</taxon>
    </lineage>
</organism>